<feature type="compositionally biased region" description="Polar residues" evidence="1">
    <location>
        <begin position="7"/>
        <end position="20"/>
    </location>
</feature>
<reference evidence="2 3" key="1">
    <citation type="journal article" date="2019" name="Sci. Rep.">
        <title>A high-quality genome of Eragrostis curvula grass provides insights into Poaceae evolution and supports new strategies to enhance forage quality.</title>
        <authorList>
            <person name="Carballo J."/>
            <person name="Santos B.A.C.M."/>
            <person name="Zappacosta D."/>
            <person name="Garbus I."/>
            <person name="Selva J.P."/>
            <person name="Gallo C.A."/>
            <person name="Diaz A."/>
            <person name="Albertini E."/>
            <person name="Caccamo M."/>
            <person name="Echenique V."/>
        </authorList>
    </citation>
    <scope>NUCLEOTIDE SEQUENCE [LARGE SCALE GENOMIC DNA]</scope>
    <source>
        <strain evidence="3">cv. Victoria</strain>
        <tissue evidence="2">Leaf</tissue>
    </source>
</reference>
<accession>A0A5J9U2U0</accession>
<sequence>MSGSSGGNPSLASELRNTGPTDGWPSFPGFPSSTLIVKVFFGFASISQWPLTPELKIEMQRSAKAIWSYRSVRGVCYHY</sequence>
<gene>
    <name evidence="2" type="ORF">EJB05_34116</name>
</gene>
<name>A0A5J9U2U0_9POAL</name>
<protein>
    <submittedName>
        <fullName evidence="2">Uncharacterized protein</fullName>
    </submittedName>
</protein>
<proteinExistence type="predicted"/>
<evidence type="ECO:0000313" key="3">
    <source>
        <dbReference type="Proteomes" id="UP000324897"/>
    </source>
</evidence>
<dbReference type="Proteomes" id="UP000324897">
    <property type="component" value="Chromosome 7"/>
</dbReference>
<comment type="caution">
    <text evidence="2">The sequence shown here is derived from an EMBL/GenBank/DDBJ whole genome shotgun (WGS) entry which is preliminary data.</text>
</comment>
<dbReference type="Gramene" id="TVU18049">
    <property type="protein sequence ID" value="TVU18049"/>
    <property type="gene ID" value="EJB05_34116"/>
</dbReference>
<dbReference type="EMBL" id="RWGY01000029">
    <property type="protein sequence ID" value="TVU18049.1"/>
    <property type="molecule type" value="Genomic_DNA"/>
</dbReference>
<keyword evidence="3" id="KW-1185">Reference proteome</keyword>
<dbReference type="AlphaFoldDB" id="A0A5J9U2U0"/>
<feature type="non-terminal residue" evidence="2">
    <location>
        <position position="79"/>
    </location>
</feature>
<organism evidence="2 3">
    <name type="scientific">Eragrostis curvula</name>
    <name type="common">weeping love grass</name>
    <dbReference type="NCBI Taxonomy" id="38414"/>
    <lineage>
        <taxon>Eukaryota</taxon>
        <taxon>Viridiplantae</taxon>
        <taxon>Streptophyta</taxon>
        <taxon>Embryophyta</taxon>
        <taxon>Tracheophyta</taxon>
        <taxon>Spermatophyta</taxon>
        <taxon>Magnoliopsida</taxon>
        <taxon>Liliopsida</taxon>
        <taxon>Poales</taxon>
        <taxon>Poaceae</taxon>
        <taxon>PACMAD clade</taxon>
        <taxon>Chloridoideae</taxon>
        <taxon>Eragrostideae</taxon>
        <taxon>Eragrostidinae</taxon>
        <taxon>Eragrostis</taxon>
    </lineage>
</organism>
<feature type="region of interest" description="Disordered" evidence="1">
    <location>
        <begin position="1"/>
        <end position="25"/>
    </location>
</feature>
<evidence type="ECO:0000313" key="2">
    <source>
        <dbReference type="EMBL" id="TVU18049.1"/>
    </source>
</evidence>
<evidence type="ECO:0000256" key="1">
    <source>
        <dbReference type="SAM" id="MobiDB-lite"/>
    </source>
</evidence>